<keyword evidence="1" id="KW-0472">Membrane</keyword>
<evidence type="ECO:0000313" key="4">
    <source>
        <dbReference type="Proteomes" id="UP001243286"/>
    </source>
</evidence>
<dbReference type="InterPro" id="IPR003848">
    <property type="entry name" value="DUF218"/>
</dbReference>
<proteinExistence type="predicted"/>
<protein>
    <submittedName>
        <fullName evidence="3">YdcF family protein</fullName>
    </submittedName>
</protein>
<dbReference type="InterPro" id="IPR014729">
    <property type="entry name" value="Rossmann-like_a/b/a_fold"/>
</dbReference>
<dbReference type="Gene3D" id="3.40.50.620">
    <property type="entry name" value="HUPs"/>
    <property type="match status" value="1"/>
</dbReference>
<evidence type="ECO:0000313" key="3">
    <source>
        <dbReference type="EMBL" id="MDI3234705.1"/>
    </source>
</evidence>
<dbReference type="EMBL" id="JASBQV010000008">
    <property type="protein sequence ID" value="MDI3234705.1"/>
    <property type="molecule type" value="Genomic_DNA"/>
</dbReference>
<gene>
    <name evidence="3" type="ORF">QK289_06770</name>
</gene>
<dbReference type="RefSeq" id="WP_014969955.1">
    <property type="nucleotide sequence ID" value="NZ_JASBQV010000008.1"/>
</dbReference>
<keyword evidence="4" id="KW-1185">Reference proteome</keyword>
<dbReference type="PANTHER" id="PTHR30336">
    <property type="entry name" value="INNER MEMBRANE PROTEIN, PROBABLE PERMEASE"/>
    <property type="match status" value="1"/>
</dbReference>
<accession>A0ABT6R191</accession>
<organism evidence="3 4">
    <name type="scientific">Exiguobacterium antarcticum</name>
    <dbReference type="NCBI Taxonomy" id="132920"/>
    <lineage>
        <taxon>Bacteria</taxon>
        <taxon>Bacillati</taxon>
        <taxon>Bacillota</taxon>
        <taxon>Bacilli</taxon>
        <taxon>Bacillales</taxon>
        <taxon>Bacillales Family XII. Incertae Sedis</taxon>
        <taxon>Exiguobacterium</taxon>
    </lineage>
</organism>
<name>A0ABT6R191_9BACL</name>
<dbReference type="InterPro" id="IPR051599">
    <property type="entry name" value="Cell_Envelope_Assoc"/>
</dbReference>
<keyword evidence="1" id="KW-1133">Transmembrane helix</keyword>
<dbReference type="Proteomes" id="UP001243286">
    <property type="component" value="Unassembled WGS sequence"/>
</dbReference>
<feature type="domain" description="DUF218" evidence="2">
    <location>
        <begin position="48"/>
        <end position="173"/>
    </location>
</feature>
<sequence>MKKTLKHIIRRFYKAGLGLLLLLIVFWFSIGWFVAKGERPLANGKHPYVIVLGAGVKGEKPSLILSNRIEAAVRYGKQFPDTTFILSGGQGDGEAISEAEAMRRGMLQGGISEERLLLEDQSTSTTENLTFSKRLLPESENRVSIVTSDFHLYRARKEAEQMDLKTDAIPAATPLSGVLRYGMRERVAIIVKYFQ</sequence>
<evidence type="ECO:0000256" key="1">
    <source>
        <dbReference type="SAM" id="Phobius"/>
    </source>
</evidence>
<reference evidence="3 4" key="1">
    <citation type="submission" date="2023-04" db="EMBL/GenBank/DDBJ databases">
        <title>Antarctic isolates genomes.</title>
        <authorList>
            <person name="Dimov S.G."/>
        </authorList>
    </citation>
    <scope>NUCLEOTIDE SEQUENCE [LARGE SCALE GENOMIC DNA]</scope>
    <source>
        <strain evidence="3 4">AL19</strain>
    </source>
</reference>
<evidence type="ECO:0000259" key="2">
    <source>
        <dbReference type="Pfam" id="PF02698"/>
    </source>
</evidence>
<dbReference type="CDD" id="cd06259">
    <property type="entry name" value="YdcF-like"/>
    <property type="match status" value="1"/>
</dbReference>
<dbReference type="Pfam" id="PF02698">
    <property type="entry name" value="DUF218"/>
    <property type="match status" value="1"/>
</dbReference>
<dbReference type="PANTHER" id="PTHR30336:SF4">
    <property type="entry name" value="ENVELOPE BIOGENESIS FACTOR ELYC"/>
    <property type="match status" value="1"/>
</dbReference>
<comment type="caution">
    <text evidence="3">The sequence shown here is derived from an EMBL/GenBank/DDBJ whole genome shotgun (WGS) entry which is preliminary data.</text>
</comment>
<keyword evidence="1" id="KW-0812">Transmembrane</keyword>
<feature type="transmembrane region" description="Helical" evidence="1">
    <location>
        <begin position="12"/>
        <end position="35"/>
    </location>
</feature>